<keyword evidence="6" id="KW-0472">Membrane</keyword>
<evidence type="ECO:0000256" key="5">
    <source>
        <dbReference type="ARBA" id="ARBA00023284"/>
    </source>
</evidence>
<dbReference type="PANTHER" id="PTHR13887:SF14">
    <property type="entry name" value="DISULFIDE BOND FORMATION PROTEIN D"/>
    <property type="match status" value="1"/>
</dbReference>
<keyword evidence="4" id="KW-1015">Disulfide bond</keyword>
<dbReference type="InterPro" id="IPR036249">
    <property type="entry name" value="Thioredoxin-like_sf"/>
</dbReference>
<evidence type="ECO:0000313" key="9">
    <source>
        <dbReference type="Proteomes" id="UP000711614"/>
    </source>
</evidence>
<feature type="transmembrane region" description="Helical" evidence="6">
    <location>
        <begin position="14"/>
        <end position="35"/>
    </location>
</feature>
<dbReference type="Gene3D" id="3.40.30.10">
    <property type="entry name" value="Glutaredoxin"/>
    <property type="match status" value="1"/>
</dbReference>
<dbReference type="EMBL" id="JAGIOI010000001">
    <property type="protein sequence ID" value="MBP2411740.1"/>
    <property type="molecule type" value="Genomic_DNA"/>
</dbReference>
<name>A0ABS4YTF8_9MICC</name>
<keyword evidence="9" id="KW-1185">Reference proteome</keyword>
<proteinExistence type="inferred from homology"/>
<evidence type="ECO:0000256" key="2">
    <source>
        <dbReference type="ARBA" id="ARBA00022729"/>
    </source>
</evidence>
<dbReference type="GO" id="GO:0016853">
    <property type="term" value="F:isomerase activity"/>
    <property type="evidence" value="ECO:0007669"/>
    <property type="project" value="UniProtKB-KW"/>
</dbReference>
<dbReference type="InterPro" id="IPR013766">
    <property type="entry name" value="Thioredoxin_domain"/>
</dbReference>
<comment type="similarity">
    <text evidence="1">Belongs to the thioredoxin family. DsbA subfamily.</text>
</comment>
<dbReference type="SUPFAM" id="SSF52833">
    <property type="entry name" value="Thioredoxin-like"/>
    <property type="match status" value="1"/>
</dbReference>
<keyword evidence="3" id="KW-0560">Oxidoreductase</keyword>
<gene>
    <name evidence="8" type="ORF">JOF48_000539</name>
</gene>
<feature type="domain" description="Thioredoxin" evidence="7">
    <location>
        <begin position="41"/>
        <end position="230"/>
    </location>
</feature>
<dbReference type="PANTHER" id="PTHR13887">
    <property type="entry name" value="GLUTATHIONE S-TRANSFERASE KAPPA"/>
    <property type="match status" value="1"/>
</dbReference>
<protein>
    <submittedName>
        <fullName evidence="8">Protein-disulfide isomerase</fullName>
    </submittedName>
</protein>
<dbReference type="PROSITE" id="PS51352">
    <property type="entry name" value="THIOREDOXIN_2"/>
    <property type="match status" value="1"/>
</dbReference>
<dbReference type="InterPro" id="IPR012336">
    <property type="entry name" value="Thioredoxin-like_fold"/>
</dbReference>
<dbReference type="Pfam" id="PF13462">
    <property type="entry name" value="Thioredoxin_4"/>
    <property type="match status" value="1"/>
</dbReference>
<evidence type="ECO:0000256" key="4">
    <source>
        <dbReference type="ARBA" id="ARBA00023157"/>
    </source>
</evidence>
<comment type="caution">
    <text evidence="8">The sequence shown here is derived from an EMBL/GenBank/DDBJ whole genome shotgun (WGS) entry which is preliminary data.</text>
</comment>
<keyword evidence="5" id="KW-0676">Redox-active center</keyword>
<keyword evidence="2" id="KW-0732">Signal</keyword>
<keyword evidence="6" id="KW-0812">Transmembrane</keyword>
<reference evidence="8 9" key="1">
    <citation type="submission" date="2021-03" db="EMBL/GenBank/DDBJ databases">
        <title>Sequencing the genomes of 1000 actinobacteria strains.</title>
        <authorList>
            <person name="Klenk H.-P."/>
        </authorList>
    </citation>
    <scope>NUCLEOTIDE SEQUENCE [LARGE SCALE GENOMIC DNA]</scope>
    <source>
        <strain evidence="8 9">DSM 16005</strain>
    </source>
</reference>
<keyword evidence="6" id="KW-1133">Transmembrane helix</keyword>
<keyword evidence="8" id="KW-0413">Isomerase</keyword>
<accession>A0ABS4YTF8</accession>
<sequence length="231" mass="24470">MSGGLDSGLKTSKIIVWAALAAVIIAAVVAVIVGVSGSKGSDGAKAAPEGTAVQASNLVRENSRVLSQAKDEKAVLVEFLDFECESCGAAYPFVEELRTKYGENVTFVQRYFPLPGHRNSMTSALAVEAAAQQDAHEAMYKKMFETQAQWGESADDKSAVFRGYAEDLGLDMTAFDEAVADPATKARVELDKADGAALGVTRTPTFFLDGQVVNFQTLEEFEAAVAATAAK</sequence>
<dbReference type="Proteomes" id="UP000711614">
    <property type="component" value="Unassembled WGS sequence"/>
</dbReference>
<evidence type="ECO:0000259" key="7">
    <source>
        <dbReference type="PROSITE" id="PS51352"/>
    </source>
</evidence>
<evidence type="ECO:0000256" key="1">
    <source>
        <dbReference type="ARBA" id="ARBA00005791"/>
    </source>
</evidence>
<evidence type="ECO:0000313" key="8">
    <source>
        <dbReference type="EMBL" id="MBP2411740.1"/>
    </source>
</evidence>
<organism evidence="8 9">
    <name type="scientific">Arthrobacter stackebrandtii</name>
    <dbReference type="NCBI Taxonomy" id="272161"/>
    <lineage>
        <taxon>Bacteria</taxon>
        <taxon>Bacillati</taxon>
        <taxon>Actinomycetota</taxon>
        <taxon>Actinomycetes</taxon>
        <taxon>Micrococcales</taxon>
        <taxon>Micrococcaceae</taxon>
        <taxon>Arthrobacter</taxon>
    </lineage>
</organism>
<evidence type="ECO:0000256" key="6">
    <source>
        <dbReference type="SAM" id="Phobius"/>
    </source>
</evidence>
<dbReference type="RefSeq" id="WP_209677059.1">
    <property type="nucleotide sequence ID" value="NZ_JAGIOI010000001.1"/>
</dbReference>
<evidence type="ECO:0000256" key="3">
    <source>
        <dbReference type="ARBA" id="ARBA00023002"/>
    </source>
</evidence>